<dbReference type="PANTHER" id="PTHR30012">
    <property type="entry name" value="GENERAL SECRETION PATHWAY PROTEIN"/>
    <property type="match status" value="1"/>
</dbReference>
<evidence type="ECO:0000256" key="7">
    <source>
        <dbReference type="ARBA" id="ARBA00022692"/>
    </source>
</evidence>
<dbReference type="RefSeq" id="WP_104737149.1">
    <property type="nucleotide sequence ID" value="NZ_BMHR01000004.1"/>
</dbReference>
<keyword evidence="10" id="KW-0653">Protein transport</keyword>
<keyword evidence="9" id="KW-0106">Calcium</keyword>
<evidence type="ECO:0000256" key="8">
    <source>
        <dbReference type="ARBA" id="ARBA00022723"/>
    </source>
</evidence>
<evidence type="ECO:0000259" key="16">
    <source>
        <dbReference type="Pfam" id="PF00482"/>
    </source>
</evidence>
<dbReference type="GO" id="GO:0005886">
    <property type="term" value="C:plasma membrane"/>
    <property type="evidence" value="ECO:0007669"/>
    <property type="project" value="UniProtKB-SubCell"/>
</dbReference>
<evidence type="ECO:0000256" key="2">
    <source>
        <dbReference type="ARBA" id="ARBA00004429"/>
    </source>
</evidence>
<name>A0A2P4EZF2_9GAMM</name>
<organism evidence="17 18">
    <name type="scientific">Halopseudomonas oceani</name>
    <dbReference type="NCBI Taxonomy" id="1708783"/>
    <lineage>
        <taxon>Bacteria</taxon>
        <taxon>Pseudomonadati</taxon>
        <taxon>Pseudomonadota</taxon>
        <taxon>Gammaproteobacteria</taxon>
        <taxon>Pseudomonadales</taxon>
        <taxon>Pseudomonadaceae</taxon>
        <taxon>Halopseudomonas</taxon>
    </lineage>
</organism>
<comment type="similarity">
    <text evidence="3 14">Belongs to the GSP F family.</text>
</comment>
<feature type="transmembrane region" description="Helical" evidence="15">
    <location>
        <begin position="222"/>
        <end position="241"/>
    </location>
</feature>
<dbReference type="Pfam" id="PF00482">
    <property type="entry name" value="T2SSF"/>
    <property type="match status" value="2"/>
</dbReference>
<feature type="transmembrane region" description="Helical" evidence="15">
    <location>
        <begin position="375"/>
        <end position="396"/>
    </location>
</feature>
<reference evidence="17 18" key="1">
    <citation type="submission" date="2018-01" db="EMBL/GenBank/DDBJ databases">
        <title>Draft genome of the type strain Pseudomonas oceani DSM 100277 isolated from the deep water in Okinawa trough, northwestern Pacific Ocean.</title>
        <authorList>
            <person name="Gomila M."/>
            <person name="Mulet M."/>
            <person name="Garcia-Valdes E."/>
            <person name="Lalucat J."/>
        </authorList>
    </citation>
    <scope>NUCLEOTIDE SEQUENCE [LARGE SCALE GENOMIC DNA]</scope>
    <source>
        <strain evidence="17 18">DSM 100277</strain>
    </source>
</reference>
<dbReference type="NCBIfam" id="TIGR02120">
    <property type="entry name" value="GspF"/>
    <property type="match status" value="1"/>
</dbReference>
<dbReference type="OrthoDB" id="9805682at2"/>
<feature type="domain" description="Type II secretion system protein GspF" evidence="16">
    <location>
        <begin position="272"/>
        <end position="394"/>
    </location>
</feature>
<keyword evidence="8" id="KW-0479">Metal-binding</keyword>
<dbReference type="EMBL" id="PPSK01000002">
    <property type="protein sequence ID" value="POB05829.1"/>
    <property type="molecule type" value="Genomic_DNA"/>
</dbReference>
<keyword evidence="11 15" id="KW-1133">Transmembrane helix</keyword>
<dbReference type="InterPro" id="IPR011850">
    <property type="entry name" value="T2SS_GspF"/>
</dbReference>
<protein>
    <recommendedName>
        <fullName evidence="13">General secretion pathway protein F</fullName>
    </recommendedName>
</protein>
<dbReference type="InterPro" id="IPR018076">
    <property type="entry name" value="T2SS_GspF_dom"/>
</dbReference>
<dbReference type="FunFam" id="1.20.81.30:FF:000001">
    <property type="entry name" value="Type II secretion system protein F"/>
    <property type="match status" value="2"/>
</dbReference>
<dbReference type="GO" id="GO:0046872">
    <property type="term" value="F:metal ion binding"/>
    <property type="evidence" value="ECO:0007669"/>
    <property type="project" value="UniProtKB-KW"/>
</dbReference>
<dbReference type="PRINTS" id="PR00812">
    <property type="entry name" value="BCTERIALGSPF"/>
</dbReference>
<evidence type="ECO:0000256" key="12">
    <source>
        <dbReference type="ARBA" id="ARBA00023136"/>
    </source>
</evidence>
<evidence type="ECO:0000256" key="10">
    <source>
        <dbReference type="ARBA" id="ARBA00022927"/>
    </source>
</evidence>
<evidence type="ECO:0000256" key="4">
    <source>
        <dbReference type="ARBA" id="ARBA00022448"/>
    </source>
</evidence>
<evidence type="ECO:0000256" key="3">
    <source>
        <dbReference type="ARBA" id="ARBA00005745"/>
    </source>
</evidence>
<dbReference type="PROSITE" id="PS00874">
    <property type="entry name" value="T2SP_F"/>
    <property type="match status" value="1"/>
</dbReference>
<feature type="domain" description="Type II secretion system protein GspF" evidence="16">
    <location>
        <begin position="70"/>
        <end position="192"/>
    </location>
</feature>
<dbReference type="PANTHER" id="PTHR30012:SF0">
    <property type="entry name" value="TYPE II SECRETION SYSTEM PROTEIN F-RELATED"/>
    <property type="match status" value="1"/>
</dbReference>
<dbReference type="InterPro" id="IPR003004">
    <property type="entry name" value="GspF/PilC"/>
</dbReference>
<sequence>MPAFEYTALDASGRTRKGVEEGDSPRQVRGRLREQGLTPMTVSQVAERAAVLRMPVLQQRIKPLELSLATRQMATLARAGLPIEEVLATVARQSESPKVRSALTAVRTRVMEGLPLAHALGEFPSVFPVIYRTTIAAGEQAGRLDLVLERLADNVEAQNAMRQKIQLAMFYPAILTCVALLVTVALLTYVVPEVVKVFDGMNQQLPLLTRMLIAVSDTLRDWGLLMLLVLGGLGYGLRTLLQRPAYQRRWHDLLLRLPLIGRLTRGLNTARFARTLNILAASGVPLLDALNMSASVITNLPMREAVSEAAQRVREGAGVGLALERSGYFPAMTLSLIKSGESSGTLDDMLERAAETQERELEARIAMVMGVFEPLLILTMGAVVLVIVLAILLPIFELNQLVN</sequence>
<proteinExistence type="inferred from homology"/>
<dbReference type="Proteomes" id="UP000243451">
    <property type="component" value="Unassembled WGS sequence"/>
</dbReference>
<evidence type="ECO:0000256" key="1">
    <source>
        <dbReference type="ARBA" id="ARBA00002684"/>
    </source>
</evidence>
<dbReference type="InterPro" id="IPR001992">
    <property type="entry name" value="T2SS_GspF/T4SS_PilC_CS"/>
</dbReference>
<keyword evidence="4 14" id="KW-0813">Transport</keyword>
<evidence type="ECO:0000313" key="17">
    <source>
        <dbReference type="EMBL" id="POB05829.1"/>
    </source>
</evidence>
<dbReference type="GO" id="GO:0015627">
    <property type="term" value="C:type II protein secretion system complex"/>
    <property type="evidence" value="ECO:0007669"/>
    <property type="project" value="InterPro"/>
</dbReference>
<keyword evidence="18" id="KW-1185">Reference proteome</keyword>
<gene>
    <name evidence="17" type="primary">gspF</name>
    <name evidence="17" type="ORF">C1949_03870</name>
</gene>
<evidence type="ECO:0000256" key="14">
    <source>
        <dbReference type="RuleBase" id="RU003923"/>
    </source>
</evidence>
<dbReference type="InterPro" id="IPR042094">
    <property type="entry name" value="T2SS_GspF_sf"/>
</dbReference>
<comment type="caution">
    <text evidence="17">The sequence shown here is derived from an EMBL/GenBank/DDBJ whole genome shotgun (WGS) entry which is preliminary data.</text>
</comment>
<comment type="subcellular location">
    <subcellularLocation>
        <location evidence="2 14">Cell inner membrane</location>
        <topology evidence="2 14">Multi-pass membrane protein</topology>
    </subcellularLocation>
</comment>
<evidence type="ECO:0000256" key="6">
    <source>
        <dbReference type="ARBA" id="ARBA00022519"/>
    </source>
</evidence>
<evidence type="ECO:0000256" key="11">
    <source>
        <dbReference type="ARBA" id="ARBA00022989"/>
    </source>
</evidence>
<dbReference type="GO" id="GO:0015628">
    <property type="term" value="P:protein secretion by the type II secretion system"/>
    <property type="evidence" value="ECO:0007669"/>
    <property type="project" value="InterPro"/>
</dbReference>
<evidence type="ECO:0000313" key="18">
    <source>
        <dbReference type="Proteomes" id="UP000243451"/>
    </source>
</evidence>
<evidence type="ECO:0000256" key="15">
    <source>
        <dbReference type="SAM" id="Phobius"/>
    </source>
</evidence>
<comment type="function">
    <text evidence="1">Component of the type II secretion system inner membrane complex required for the energy-dependent secretion of extracellular factors such as proteases and toxins from the periplasm.</text>
</comment>
<keyword evidence="6" id="KW-0997">Cell inner membrane</keyword>
<dbReference type="AlphaFoldDB" id="A0A2P4EZF2"/>
<keyword evidence="5" id="KW-1003">Cell membrane</keyword>
<accession>A0A2P4EZF2</accession>
<keyword evidence="12 15" id="KW-0472">Membrane</keyword>
<evidence type="ECO:0000256" key="5">
    <source>
        <dbReference type="ARBA" id="ARBA00022475"/>
    </source>
</evidence>
<evidence type="ECO:0000256" key="13">
    <source>
        <dbReference type="ARBA" id="ARBA00030750"/>
    </source>
</evidence>
<feature type="transmembrane region" description="Helical" evidence="15">
    <location>
        <begin position="168"/>
        <end position="191"/>
    </location>
</feature>
<keyword evidence="7 14" id="KW-0812">Transmembrane</keyword>
<evidence type="ECO:0000256" key="9">
    <source>
        <dbReference type="ARBA" id="ARBA00022837"/>
    </source>
</evidence>
<dbReference type="Gene3D" id="1.20.81.30">
    <property type="entry name" value="Type II secretion system (T2SS), domain F"/>
    <property type="match status" value="2"/>
</dbReference>